<reference evidence="8 9" key="1">
    <citation type="submission" date="2023-09" db="EMBL/GenBank/DDBJ databases">
        <title>Pangenome analysis of Batrachochytrium dendrobatidis and related Chytrids.</title>
        <authorList>
            <person name="Yacoub M.N."/>
            <person name="Stajich J.E."/>
            <person name="James T.Y."/>
        </authorList>
    </citation>
    <scope>NUCLEOTIDE SEQUENCE [LARGE SCALE GENOMIC DNA]</scope>
    <source>
        <strain evidence="8 9">JEL0888</strain>
    </source>
</reference>
<evidence type="ECO:0000313" key="9">
    <source>
        <dbReference type="Proteomes" id="UP001527925"/>
    </source>
</evidence>
<dbReference type="InterPro" id="IPR050329">
    <property type="entry name" value="GLI_C2H2-zinc-finger"/>
</dbReference>
<feature type="compositionally biased region" description="Polar residues" evidence="6">
    <location>
        <begin position="353"/>
        <end position="363"/>
    </location>
</feature>
<keyword evidence="2" id="KW-0677">Repeat</keyword>
<dbReference type="PROSITE" id="PS00028">
    <property type="entry name" value="ZINC_FINGER_C2H2_1"/>
    <property type="match status" value="2"/>
</dbReference>
<evidence type="ECO:0000313" key="8">
    <source>
        <dbReference type="EMBL" id="KAL2915746.1"/>
    </source>
</evidence>
<sequence length="536" mass="57526">MILPVHDAFGAAHAGPTNTRYRFEHPHQTPSQALLVAELAAAFAPFAAAHEHDQSQEAAKPLPVFDAFDHHHHHHQQPRPADQLPPPGLCNGDGDDYGYDDDDGYHEPLAARDAAAALAFGADKDGDKAPAHHAVPDAHAGFAPLDVLASPMLPLSFAAPHPAFAATPAACSAFAPTAATFAHATPLHSQPGGAAHLAPPALFPQQLALAMSSPAYVALAPESSAPAATASLHAMHAPPHPYSYQLHYSPFPSHYTQQQQPFYSQPQTPSLPSQPAASLDPLGGDHIAASRCSTPLPAANDVTFVPAPPAAAYLEPLDSADWVWGPASVSTSAAAAAPAAAQLQQQQPLQRRMPSQSDNISAPVSPSLPNAEINLGLAPALRVIGPDAPVLSPPSHSDDEDDDQDCDHHGHRHGEAAARSDTHAKVLRTTAVTGEPRRYACGQCDRTFTRKYNLDSHMLVHQNLKPFKCDRENCTDSFVRRYDLRRHIRTLHDQHLYGPCPGCQRKYTRVDSFRKHVRICVPGVDPDLYLNRPSRL</sequence>
<dbReference type="InterPro" id="IPR036236">
    <property type="entry name" value="Znf_C2H2_sf"/>
</dbReference>
<keyword evidence="4" id="KW-0862">Zinc</keyword>
<evidence type="ECO:0000256" key="1">
    <source>
        <dbReference type="ARBA" id="ARBA00022723"/>
    </source>
</evidence>
<feature type="region of interest" description="Disordered" evidence="6">
    <location>
        <begin position="71"/>
        <end position="106"/>
    </location>
</feature>
<feature type="compositionally biased region" description="Low complexity" evidence="6">
    <location>
        <begin position="338"/>
        <end position="350"/>
    </location>
</feature>
<feature type="domain" description="C2H2-type" evidence="7">
    <location>
        <begin position="439"/>
        <end position="466"/>
    </location>
</feature>
<evidence type="ECO:0000259" key="7">
    <source>
        <dbReference type="PROSITE" id="PS50157"/>
    </source>
</evidence>
<evidence type="ECO:0000256" key="6">
    <source>
        <dbReference type="SAM" id="MobiDB-lite"/>
    </source>
</evidence>
<keyword evidence="1" id="KW-0479">Metal-binding</keyword>
<dbReference type="PROSITE" id="PS50157">
    <property type="entry name" value="ZINC_FINGER_C2H2_2"/>
    <property type="match status" value="2"/>
</dbReference>
<feature type="compositionally biased region" description="Basic and acidic residues" evidence="6">
    <location>
        <begin position="413"/>
        <end position="424"/>
    </location>
</feature>
<dbReference type="Gene3D" id="3.30.160.60">
    <property type="entry name" value="Classic Zinc Finger"/>
    <property type="match status" value="2"/>
</dbReference>
<dbReference type="SMART" id="SM00355">
    <property type="entry name" value="ZnF_C2H2"/>
    <property type="match status" value="3"/>
</dbReference>
<proteinExistence type="predicted"/>
<dbReference type="PANTHER" id="PTHR19818:SF139">
    <property type="entry name" value="PAIR-RULE PROTEIN ODD-PAIRED"/>
    <property type="match status" value="1"/>
</dbReference>
<feature type="region of interest" description="Disordered" evidence="6">
    <location>
        <begin position="338"/>
        <end position="363"/>
    </location>
</feature>
<feature type="region of interest" description="Disordered" evidence="6">
    <location>
        <begin position="256"/>
        <end position="290"/>
    </location>
</feature>
<evidence type="ECO:0000256" key="5">
    <source>
        <dbReference type="PROSITE-ProRule" id="PRU00042"/>
    </source>
</evidence>
<comment type="caution">
    <text evidence="8">The sequence shown here is derived from an EMBL/GenBank/DDBJ whole genome shotgun (WGS) entry which is preliminary data.</text>
</comment>
<keyword evidence="3 5" id="KW-0863">Zinc-finger</keyword>
<evidence type="ECO:0000256" key="3">
    <source>
        <dbReference type="ARBA" id="ARBA00022771"/>
    </source>
</evidence>
<dbReference type="Pfam" id="PF00096">
    <property type="entry name" value="zf-C2H2"/>
    <property type="match status" value="2"/>
</dbReference>
<feature type="compositionally biased region" description="Low complexity" evidence="6">
    <location>
        <begin position="256"/>
        <end position="282"/>
    </location>
</feature>
<feature type="region of interest" description="Disordered" evidence="6">
    <location>
        <begin position="385"/>
        <end position="425"/>
    </location>
</feature>
<dbReference type="PANTHER" id="PTHR19818">
    <property type="entry name" value="ZINC FINGER PROTEIN ZIC AND GLI"/>
    <property type="match status" value="1"/>
</dbReference>
<keyword evidence="9" id="KW-1185">Reference proteome</keyword>
<evidence type="ECO:0000256" key="4">
    <source>
        <dbReference type="ARBA" id="ARBA00022833"/>
    </source>
</evidence>
<dbReference type="SUPFAM" id="SSF57667">
    <property type="entry name" value="beta-beta-alpha zinc fingers"/>
    <property type="match status" value="1"/>
</dbReference>
<dbReference type="Proteomes" id="UP001527925">
    <property type="component" value="Unassembled WGS sequence"/>
</dbReference>
<gene>
    <name evidence="8" type="ORF">HK105_204692</name>
</gene>
<organism evidence="8 9">
    <name type="scientific">Polyrhizophydium stewartii</name>
    <dbReference type="NCBI Taxonomy" id="2732419"/>
    <lineage>
        <taxon>Eukaryota</taxon>
        <taxon>Fungi</taxon>
        <taxon>Fungi incertae sedis</taxon>
        <taxon>Chytridiomycota</taxon>
        <taxon>Chytridiomycota incertae sedis</taxon>
        <taxon>Chytridiomycetes</taxon>
        <taxon>Rhizophydiales</taxon>
        <taxon>Rhizophydiales incertae sedis</taxon>
        <taxon>Polyrhizophydium</taxon>
    </lineage>
</organism>
<dbReference type="EMBL" id="JADGIZ020000021">
    <property type="protein sequence ID" value="KAL2915746.1"/>
    <property type="molecule type" value="Genomic_DNA"/>
</dbReference>
<name>A0ABR4N884_9FUNG</name>
<accession>A0ABR4N884</accession>
<dbReference type="InterPro" id="IPR013087">
    <property type="entry name" value="Znf_C2H2_type"/>
</dbReference>
<protein>
    <recommendedName>
        <fullName evidence="7">C2H2-type domain-containing protein</fullName>
    </recommendedName>
</protein>
<feature type="compositionally biased region" description="Acidic residues" evidence="6">
    <location>
        <begin position="93"/>
        <end position="104"/>
    </location>
</feature>
<feature type="domain" description="C2H2-type" evidence="7">
    <location>
        <begin position="467"/>
        <end position="492"/>
    </location>
</feature>
<evidence type="ECO:0000256" key="2">
    <source>
        <dbReference type="ARBA" id="ARBA00022737"/>
    </source>
</evidence>